<sequence length="564" mass="59527">MSRAGVVNSSSDCRVRRELGVGVVQLGVNESFADYLIEGVLGQGGMGTVYLAQHPRLPRRVALKLLNREVSADQELRRRFEQEANVVARLDHPGIVGIHDRGAHDGRLWIAMQYIHGSDAARLDPREVPVDRALRIVAETGAALDYAHSRGVLHRDIKPANILLAAPDTGRAERAVLTDFGIARLLDSNTQLTSSGTFHATLAYASPEQLSGEVVDHRSDQYSLACTLFTLLAGHPPFAATNPGQVVAGHISKPVPRLHAVRPDASEALDAVIARAMAKRPDDRFRSCHEFTSAAWESRHARVIHAPVRTPARLAPTAVNQPGRQAPTPVVDAARQGPTPTLNAQSAQLGPAPAPNAQPGRQAPTPAPNAQSARHGSTPTPNAQSPRQAPTPAPDGQPGWQGSTPAPNAQPPRQGSTPAPNAQPERATARGLGGAMGASFFAFLLAGLAALGVALPRADTLRALINMQDPHIAPYTLSCVAASGATLLLLLGVLLLLSRRRSGRAMTVLGCVSYLASLVPVRFGYDGPVGTTGGALALGLLLAGLTLLLTLSTSTARWVRANRR</sequence>
<dbReference type="GO" id="GO:0004674">
    <property type="term" value="F:protein serine/threonine kinase activity"/>
    <property type="evidence" value="ECO:0007669"/>
    <property type="project" value="UniProtKB-KW"/>
</dbReference>
<evidence type="ECO:0000256" key="2">
    <source>
        <dbReference type="ARBA" id="ARBA00022527"/>
    </source>
</evidence>
<dbReference type="EMBL" id="QJKF01000002">
    <property type="protein sequence ID" value="PXX69291.1"/>
    <property type="molecule type" value="Genomic_DNA"/>
</dbReference>
<keyword evidence="6 7" id="KW-0067">ATP-binding</keyword>
<feature type="compositionally biased region" description="Polar residues" evidence="8">
    <location>
        <begin position="400"/>
        <end position="420"/>
    </location>
</feature>
<dbReference type="SMART" id="SM00220">
    <property type="entry name" value="S_TKc"/>
    <property type="match status" value="1"/>
</dbReference>
<feature type="domain" description="Protein kinase" evidence="10">
    <location>
        <begin position="35"/>
        <end position="303"/>
    </location>
</feature>
<dbReference type="SUPFAM" id="SSF56112">
    <property type="entry name" value="Protein kinase-like (PK-like)"/>
    <property type="match status" value="1"/>
</dbReference>
<feature type="transmembrane region" description="Helical" evidence="9">
    <location>
        <begin position="505"/>
        <end position="523"/>
    </location>
</feature>
<evidence type="ECO:0000256" key="5">
    <source>
        <dbReference type="ARBA" id="ARBA00022777"/>
    </source>
</evidence>
<dbReference type="EC" id="2.7.11.1" evidence="1"/>
<keyword evidence="9" id="KW-1133">Transmembrane helix</keyword>
<name>A0A318KX00_9NOCA</name>
<keyword evidence="9" id="KW-0472">Membrane</keyword>
<dbReference type="PANTHER" id="PTHR43289:SF6">
    <property type="entry name" value="SERINE_THREONINE-PROTEIN KINASE NEKL-3"/>
    <property type="match status" value="1"/>
</dbReference>
<dbReference type="AlphaFoldDB" id="A0A318KX00"/>
<evidence type="ECO:0000256" key="4">
    <source>
        <dbReference type="ARBA" id="ARBA00022741"/>
    </source>
</evidence>
<feature type="compositionally biased region" description="Polar residues" evidence="8">
    <location>
        <begin position="338"/>
        <end position="348"/>
    </location>
</feature>
<keyword evidence="2" id="KW-0723">Serine/threonine-protein kinase</keyword>
<dbReference type="Pfam" id="PF00069">
    <property type="entry name" value="Pkinase"/>
    <property type="match status" value="1"/>
</dbReference>
<dbReference type="PROSITE" id="PS50011">
    <property type="entry name" value="PROTEIN_KINASE_DOM"/>
    <property type="match status" value="1"/>
</dbReference>
<dbReference type="PANTHER" id="PTHR43289">
    <property type="entry name" value="MITOGEN-ACTIVATED PROTEIN KINASE KINASE KINASE 20-RELATED"/>
    <property type="match status" value="1"/>
</dbReference>
<dbReference type="Proteomes" id="UP000247569">
    <property type="component" value="Unassembled WGS sequence"/>
</dbReference>
<dbReference type="InterPro" id="IPR008271">
    <property type="entry name" value="Ser/Thr_kinase_AS"/>
</dbReference>
<evidence type="ECO:0000256" key="7">
    <source>
        <dbReference type="PROSITE-ProRule" id="PRU10141"/>
    </source>
</evidence>
<dbReference type="CDD" id="cd14014">
    <property type="entry name" value="STKc_PknB_like"/>
    <property type="match status" value="1"/>
</dbReference>
<feature type="binding site" evidence="7">
    <location>
        <position position="64"/>
    </location>
    <ligand>
        <name>ATP</name>
        <dbReference type="ChEBI" id="CHEBI:30616"/>
    </ligand>
</feature>
<comment type="caution">
    <text evidence="11">The sequence shown here is derived from an EMBL/GenBank/DDBJ whole genome shotgun (WGS) entry which is preliminary data.</text>
</comment>
<feature type="transmembrane region" description="Helical" evidence="9">
    <location>
        <begin position="535"/>
        <end position="559"/>
    </location>
</feature>
<dbReference type="PROSITE" id="PS00108">
    <property type="entry name" value="PROTEIN_KINASE_ST"/>
    <property type="match status" value="1"/>
</dbReference>
<dbReference type="GO" id="GO:0005524">
    <property type="term" value="F:ATP binding"/>
    <property type="evidence" value="ECO:0007669"/>
    <property type="project" value="UniProtKB-UniRule"/>
</dbReference>
<evidence type="ECO:0000256" key="8">
    <source>
        <dbReference type="SAM" id="MobiDB-lite"/>
    </source>
</evidence>
<dbReference type="InterPro" id="IPR000719">
    <property type="entry name" value="Prot_kinase_dom"/>
</dbReference>
<gene>
    <name evidence="11" type="ORF">DFR70_102980</name>
</gene>
<dbReference type="Gene3D" id="1.10.510.10">
    <property type="entry name" value="Transferase(Phosphotransferase) domain 1"/>
    <property type="match status" value="1"/>
</dbReference>
<evidence type="ECO:0000313" key="11">
    <source>
        <dbReference type="EMBL" id="PXX69291.1"/>
    </source>
</evidence>
<reference evidence="11 12" key="1">
    <citation type="submission" date="2018-05" db="EMBL/GenBank/DDBJ databases">
        <title>Genomic Encyclopedia of Type Strains, Phase IV (KMG-IV): sequencing the most valuable type-strain genomes for metagenomic binning, comparative biology and taxonomic classification.</title>
        <authorList>
            <person name="Goeker M."/>
        </authorList>
    </citation>
    <scope>NUCLEOTIDE SEQUENCE [LARGE SCALE GENOMIC DNA]</scope>
    <source>
        <strain evidence="11 12">DSM 44704</strain>
    </source>
</reference>
<feature type="compositionally biased region" description="Polar residues" evidence="8">
    <location>
        <begin position="368"/>
        <end position="388"/>
    </location>
</feature>
<evidence type="ECO:0000256" key="6">
    <source>
        <dbReference type="ARBA" id="ARBA00022840"/>
    </source>
</evidence>
<evidence type="ECO:0000313" key="12">
    <source>
        <dbReference type="Proteomes" id="UP000247569"/>
    </source>
</evidence>
<dbReference type="PROSITE" id="PS00107">
    <property type="entry name" value="PROTEIN_KINASE_ATP"/>
    <property type="match status" value="1"/>
</dbReference>
<feature type="region of interest" description="Disordered" evidence="8">
    <location>
        <begin position="307"/>
        <end position="429"/>
    </location>
</feature>
<dbReference type="InterPro" id="IPR011009">
    <property type="entry name" value="Kinase-like_dom_sf"/>
</dbReference>
<evidence type="ECO:0000256" key="3">
    <source>
        <dbReference type="ARBA" id="ARBA00022679"/>
    </source>
</evidence>
<evidence type="ECO:0000256" key="1">
    <source>
        <dbReference type="ARBA" id="ARBA00012513"/>
    </source>
</evidence>
<keyword evidence="3" id="KW-0808">Transferase</keyword>
<dbReference type="InterPro" id="IPR017441">
    <property type="entry name" value="Protein_kinase_ATP_BS"/>
</dbReference>
<proteinExistence type="predicted"/>
<evidence type="ECO:0000259" key="10">
    <source>
        <dbReference type="PROSITE" id="PS50011"/>
    </source>
</evidence>
<keyword evidence="9" id="KW-0812">Transmembrane</keyword>
<evidence type="ECO:0000256" key="9">
    <source>
        <dbReference type="SAM" id="Phobius"/>
    </source>
</evidence>
<protein>
    <recommendedName>
        <fullName evidence="1">non-specific serine/threonine protein kinase</fullName>
        <ecNumber evidence="1">2.7.11.1</ecNumber>
    </recommendedName>
</protein>
<keyword evidence="12" id="KW-1185">Reference proteome</keyword>
<feature type="transmembrane region" description="Helical" evidence="9">
    <location>
        <begin position="432"/>
        <end position="455"/>
    </location>
</feature>
<accession>A0A318KX00</accession>
<organism evidence="11 12">
    <name type="scientific">Nocardia tenerifensis</name>
    <dbReference type="NCBI Taxonomy" id="228006"/>
    <lineage>
        <taxon>Bacteria</taxon>
        <taxon>Bacillati</taxon>
        <taxon>Actinomycetota</taxon>
        <taxon>Actinomycetes</taxon>
        <taxon>Mycobacteriales</taxon>
        <taxon>Nocardiaceae</taxon>
        <taxon>Nocardia</taxon>
    </lineage>
</organism>
<feature type="transmembrane region" description="Helical" evidence="9">
    <location>
        <begin position="475"/>
        <end position="498"/>
    </location>
</feature>
<dbReference type="Gene3D" id="3.30.200.20">
    <property type="entry name" value="Phosphorylase Kinase, domain 1"/>
    <property type="match status" value="1"/>
</dbReference>
<keyword evidence="5 11" id="KW-0418">Kinase</keyword>
<keyword evidence="4 7" id="KW-0547">Nucleotide-binding</keyword>